<evidence type="ECO:0000313" key="2">
    <source>
        <dbReference type="Proteomes" id="UP001152622"/>
    </source>
</evidence>
<dbReference type="EMBL" id="JAINUF010000013">
    <property type="protein sequence ID" value="KAJ8343293.1"/>
    <property type="molecule type" value="Genomic_DNA"/>
</dbReference>
<protein>
    <submittedName>
        <fullName evidence="1">Uncharacterized protein</fullName>
    </submittedName>
</protein>
<keyword evidence="2" id="KW-1185">Reference proteome</keyword>
<comment type="caution">
    <text evidence="1">The sequence shown here is derived from an EMBL/GenBank/DDBJ whole genome shotgun (WGS) entry which is preliminary data.</text>
</comment>
<proteinExistence type="predicted"/>
<gene>
    <name evidence="1" type="ORF">SKAU_G00306220</name>
</gene>
<accession>A0A9Q1EQX8</accession>
<reference evidence="1" key="1">
    <citation type="journal article" date="2023" name="Science">
        <title>Genome structures resolve the early diversification of teleost fishes.</title>
        <authorList>
            <person name="Parey E."/>
            <person name="Louis A."/>
            <person name="Montfort J."/>
            <person name="Bouchez O."/>
            <person name="Roques C."/>
            <person name="Iampietro C."/>
            <person name="Lluch J."/>
            <person name="Castinel A."/>
            <person name="Donnadieu C."/>
            <person name="Desvignes T."/>
            <person name="Floi Bucao C."/>
            <person name="Jouanno E."/>
            <person name="Wen M."/>
            <person name="Mejri S."/>
            <person name="Dirks R."/>
            <person name="Jansen H."/>
            <person name="Henkel C."/>
            <person name="Chen W.J."/>
            <person name="Zahm M."/>
            <person name="Cabau C."/>
            <person name="Klopp C."/>
            <person name="Thompson A.W."/>
            <person name="Robinson-Rechavi M."/>
            <person name="Braasch I."/>
            <person name="Lecointre G."/>
            <person name="Bobe J."/>
            <person name="Postlethwait J.H."/>
            <person name="Berthelot C."/>
            <person name="Roest Crollius H."/>
            <person name="Guiguen Y."/>
        </authorList>
    </citation>
    <scope>NUCLEOTIDE SEQUENCE</scope>
    <source>
        <strain evidence="1">WJC10195</strain>
    </source>
</reference>
<name>A0A9Q1EQX8_SYNKA</name>
<organism evidence="1 2">
    <name type="scientific">Synaphobranchus kaupii</name>
    <name type="common">Kaup's arrowtooth eel</name>
    <dbReference type="NCBI Taxonomy" id="118154"/>
    <lineage>
        <taxon>Eukaryota</taxon>
        <taxon>Metazoa</taxon>
        <taxon>Chordata</taxon>
        <taxon>Craniata</taxon>
        <taxon>Vertebrata</taxon>
        <taxon>Euteleostomi</taxon>
        <taxon>Actinopterygii</taxon>
        <taxon>Neopterygii</taxon>
        <taxon>Teleostei</taxon>
        <taxon>Anguilliformes</taxon>
        <taxon>Synaphobranchidae</taxon>
        <taxon>Synaphobranchus</taxon>
    </lineage>
</organism>
<dbReference type="Proteomes" id="UP001152622">
    <property type="component" value="Chromosome 13"/>
</dbReference>
<dbReference type="AlphaFoldDB" id="A0A9Q1EQX8"/>
<sequence>MGEQGLFRPGGIYDKQPVSPRRWLLPAPPYTWARALRFPKGGRWGTFSVRGANAPYAKARIDFPPASSGRARRRRICALAPALLRLRLSPLTLHDLQVLGGRAVQSSPTNKGALLEAFHWSPATNAAVNRRS</sequence>
<evidence type="ECO:0000313" key="1">
    <source>
        <dbReference type="EMBL" id="KAJ8343293.1"/>
    </source>
</evidence>